<dbReference type="EMBL" id="HBUF01092320">
    <property type="protein sequence ID" value="CAG6636013.1"/>
    <property type="molecule type" value="Transcribed_RNA"/>
</dbReference>
<keyword evidence="1 4" id="KW-0176">Collagen</keyword>
<dbReference type="EMBL" id="HBUF01092318">
    <property type="protein sequence ID" value="CAG6636011.1"/>
    <property type="molecule type" value="Transcribed_RNA"/>
</dbReference>
<dbReference type="InterPro" id="IPR008160">
    <property type="entry name" value="Collagen"/>
</dbReference>
<dbReference type="GO" id="GO:0005581">
    <property type="term" value="C:collagen trimer"/>
    <property type="evidence" value="ECO:0007669"/>
    <property type="project" value="UniProtKB-KW"/>
</dbReference>
<evidence type="ECO:0000256" key="2">
    <source>
        <dbReference type="SAM" id="MobiDB-lite"/>
    </source>
</evidence>
<proteinExistence type="predicted"/>
<reference evidence="4" key="1">
    <citation type="submission" date="2021-05" db="EMBL/GenBank/DDBJ databases">
        <authorList>
            <person name="Alioto T."/>
            <person name="Alioto T."/>
            <person name="Gomez Garrido J."/>
        </authorList>
    </citation>
    <scope>NUCLEOTIDE SEQUENCE</scope>
</reference>
<feature type="transmembrane region" description="Helical" evidence="3">
    <location>
        <begin position="7"/>
        <end position="27"/>
    </location>
</feature>
<accession>A0A8D8QRW6</accession>
<evidence type="ECO:0000313" key="4">
    <source>
        <dbReference type="EMBL" id="CAG6636012.1"/>
    </source>
</evidence>
<sequence length="293" mass="32003">MAVLKSVVCVLPLVIVGICVYNIMYGMSFGVGDMIGIKGSQGVPGSKGANGSKGDTGATGPKGEPGVTGKKGEDGQKGVTGGKGEKGEDGEPGHLGPKGGKGDKGDTGAKGEAGMSHPYMIIHGTNGQLKCKDDKPPEMTGYSHFVRTNSKEDIMNEPDLLTSEFSCVDSEAWEEDQEKKNCARGECEYVNYWLGKKEKPFKCARCDTKTTPYYIKHEQANKKFDCGDGFEPLWKGYGYRFSNYKFDDEDSSHTIDVCLEASNPETYCNQHQRCKTLELTKDNVRRCRVCVRK</sequence>
<dbReference type="Pfam" id="PF01391">
    <property type="entry name" value="Collagen"/>
    <property type="match status" value="1"/>
</dbReference>
<dbReference type="InterPro" id="IPR016187">
    <property type="entry name" value="CTDL_fold"/>
</dbReference>
<dbReference type="SUPFAM" id="SSF56436">
    <property type="entry name" value="C-type lectin-like"/>
    <property type="match status" value="1"/>
</dbReference>
<name>A0A8D8QRW6_9HEMI</name>
<keyword evidence="3" id="KW-0812">Transmembrane</keyword>
<dbReference type="EMBL" id="HBUF01092319">
    <property type="protein sequence ID" value="CAG6636012.1"/>
    <property type="molecule type" value="Transcribed_RNA"/>
</dbReference>
<dbReference type="PANTHER" id="PTHR24637">
    <property type="entry name" value="COLLAGEN"/>
    <property type="match status" value="1"/>
</dbReference>
<protein>
    <submittedName>
        <fullName evidence="4">Collagen alpha-3(VI) chain</fullName>
    </submittedName>
</protein>
<evidence type="ECO:0000256" key="1">
    <source>
        <dbReference type="ARBA" id="ARBA00023119"/>
    </source>
</evidence>
<keyword evidence="3" id="KW-1133">Transmembrane helix</keyword>
<organism evidence="4">
    <name type="scientific">Cacopsylla melanoneura</name>
    <dbReference type="NCBI Taxonomy" id="428564"/>
    <lineage>
        <taxon>Eukaryota</taxon>
        <taxon>Metazoa</taxon>
        <taxon>Ecdysozoa</taxon>
        <taxon>Arthropoda</taxon>
        <taxon>Hexapoda</taxon>
        <taxon>Insecta</taxon>
        <taxon>Pterygota</taxon>
        <taxon>Neoptera</taxon>
        <taxon>Paraneoptera</taxon>
        <taxon>Hemiptera</taxon>
        <taxon>Sternorrhyncha</taxon>
        <taxon>Psylloidea</taxon>
        <taxon>Psyllidae</taxon>
        <taxon>Psyllinae</taxon>
        <taxon>Cacopsylla</taxon>
    </lineage>
</organism>
<feature type="region of interest" description="Disordered" evidence="2">
    <location>
        <begin position="42"/>
        <end position="115"/>
    </location>
</feature>
<feature type="compositionally biased region" description="Basic and acidic residues" evidence="2">
    <location>
        <begin position="83"/>
        <end position="92"/>
    </location>
</feature>
<keyword evidence="3" id="KW-0472">Membrane</keyword>
<dbReference type="AlphaFoldDB" id="A0A8D8QRW6"/>
<evidence type="ECO:0000256" key="3">
    <source>
        <dbReference type="SAM" id="Phobius"/>
    </source>
</evidence>
<feature type="compositionally biased region" description="Basic and acidic residues" evidence="2">
    <location>
        <begin position="100"/>
        <end position="109"/>
    </location>
</feature>